<dbReference type="Gene3D" id="3.30.710.10">
    <property type="entry name" value="Potassium Channel Kv1.1, Chain A"/>
    <property type="match status" value="1"/>
</dbReference>
<evidence type="ECO:0000256" key="1">
    <source>
        <dbReference type="SAM" id="MobiDB-lite"/>
    </source>
</evidence>
<sequence length="365" mass="40814">MSTPPTGNTTRASNDHGPDNVFHSYPRHSDLWFSDGSVVLLAERMLFRVHISQLSRHSAFFRDMFLLPQPSRSTFSSSVISEDLLDGLPVVQLHDAAEDVSSLLVALYDGPSFGNNDRDDFRVVSGILRLSTKYVIDLLRAKALAHLSTAWPASLKAWDAREEISRMYESETTMPRGLRYPPPIEVVNLAREINAPNLLPSAFYDLSRYHFSQIFDSGQEDAIHGSSLAATLAPSDLQCLALGKEASLNMIITLIQSMGAHYQREHIAHPAGSVGSRHRRSYGLICHSGAACRQDFAELVELATQHYLVDREKGCTDPLYVAEELGQLKSAEVSECKACARSLETWASKEREKIWKLIPQWFRLD</sequence>
<dbReference type="STRING" id="98765.A0A2R6NTJ2"/>
<comment type="caution">
    <text evidence="3">The sequence shown here is derived from an EMBL/GenBank/DDBJ whole genome shotgun (WGS) entry which is preliminary data.</text>
</comment>
<dbReference type="PROSITE" id="PS50097">
    <property type="entry name" value="BTB"/>
    <property type="match status" value="1"/>
</dbReference>
<name>A0A2R6NTJ2_9APHY</name>
<dbReference type="OrthoDB" id="3227959at2759"/>
<evidence type="ECO:0000313" key="3">
    <source>
        <dbReference type="EMBL" id="PSR76001.1"/>
    </source>
</evidence>
<dbReference type="InterPro" id="IPR000210">
    <property type="entry name" value="BTB/POZ_dom"/>
</dbReference>
<accession>A0A2R6NTJ2</accession>
<evidence type="ECO:0000313" key="4">
    <source>
        <dbReference type="Proteomes" id="UP000186601"/>
    </source>
</evidence>
<gene>
    <name evidence="3" type="ORF">PHLCEN_2v8742</name>
</gene>
<feature type="compositionally biased region" description="Polar residues" evidence="1">
    <location>
        <begin position="1"/>
        <end position="12"/>
    </location>
</feature>
<proteinExistence type="predicted"/>
<keyword evidence="4" id="KW-1185">Reference proteome</keyword>
<reference evidence="3 4" key="1">
    <citation type="submission" date="2018-02" db="EMBL/GenBank/DDBJ databases">
        <title>Genome sequence of the basidiomycete white-rot fungus Phlebia centrifuga.</title>
        <authorList>
            <person name="Granchi Z."/>
            <person name="Peng M."/>
            <person name="de Vries R.P."/>
            <person name="Hilden K."/>
            <person name="Makela M.R."/>
            <person name="Grigoriev I."/>
            <person name="Riley R."/>
        </authorList>
    </citation>
    <scope>NUCLEOTIDE SEQUENCE [LARGE SCALE GENOMIC DNA]</scope>
    <source>
        <strain evidence="3 4">FBCC195</strain>
    </source>
</reference>
<dbReference type="Proteomes" id="UP000186601">
    <property type="component" value="Unassembled WGS sequence"/>
</dbReference>
<evidence type="ECO:0000259" key="2">
    <source>
        <dbReference type="PROSITE" id="PS50097"/>
    </source>
</evidence>
<dbReference type="EMBL" id="MLYV02000868">
    <property type="protein sequence ID" value="PSR76001.1"/>
    <property type="molecule type" value="Genomic_DNA"/>
</dbReference>
<dbReference type="InterPro" id="IPR011333">
    <property type="entry name" value="SKP1/BTB/POZ_sf"/>
</dbReference>
<dbReference type="AlphaFoldDB" id="A0A2R6NTJ2"/>
<organism evidence="3 4">
    <name type="scientific">Hermanssonia centrifuga</name>
    <dbReference type="NCBI Taxonomy" id="98765"/>
    <lineage>
        <taxon>Eukaryota</taxon>
        <taxon>Fungi</taxon>
        <taxon>Dikarya</taxon>
        <taxon>Basidiomycota</taxon>
        <taxon>Agaricomycotina</taxon>
        <taxon>Agaricomycetes</taxon>
        <taxon>Polyporales</taxon>
        <taxon>Meruliaceae</taxon>
        <taxon>Hermanssonia</taxon>
    </lineage>
</organism>
<feature type="region of interest" description="Disordered" evidence="1">
    <location>
        <begin position="1"/>
        <end position="20"/>
    </location>
</feature>
<protein>
    <recommendedName>
        <fullName evidence="2">BTB domain-containing protein</fullName>
    </recommendedName>
</protein>
<feature type="domain" description="BTB" evidence="2">
    <location>
        <begin position="36"/>
        <end position="110"/>
    </location>
</feature>